<dbReference type="Gene3D" id="3.40.50.2300">
    <property type="match status" value="1"/>
</dbReference>
<sequence length="890" mass="93994">MAPDAANPGPDSGDVFAGGSANGRLMAAFDWSTTPVGPVETWPASLRYAVRTVLASRFPMILTWGPQYTQFYNDAYATLIGAKHPGAIGDDLRVTLAEGWAALQEPVERAMAVREASWIPQLLLLLERAGYREETYFTVSHAPAFGDGGEVAGMHAVCTEVTRQVVAERRQRLLHEVSTAAGRREDEHDLAGQVCRALATDPLDVPLAAVYLTEGDGAPLRRAAIVGVPADRLPGSAGTADELRGVAVAGLGVTGGPFGDAVTEAVVLPLSGGAGREPVGALLVGVSPNRALDEEYRTFHELLAGQVAGAVVDARAYAAERARAEALAELDRAKTTFFANVSHELRTPLTLLLGPITDALAESGGELPPAVRDQLTLALRNGQRLQRLVNDLLEFVSIESGRTAAVRVATDLPVYTAELAGVLRAAAERAGLTLTVDCPPLPRPAAVDVRMWEKIVLNLVANAVKYTFVGRIDVRLGAEDDRVVLRVSDTGVGIPAAELPALFERFHRVADSPARSREGTGLGLALVRELVGLHGGTVEVGSEPGVGSTFTVRIPFGTPDAAAPPPASPAAVRGAALTPWDDDLGWAPRPADAADPLGTVLVVDDNADMRAYLTRLLSPSWTVRTAADGQEALHDVVRVRPDVVLTDVMMPGVDGFGLLRALRAEPRTRAVPVVMLTARAGQEAAVEGFAAGVDDYLAKPFESAELLGRLRSVLERSRGRRAAGPPAPVSAPVVAPAPLPPRPRVEDAAPVYAVPPVPAPSAPTAAAWRFPSRAASIPPLRRRLRALLTEAGLAEDRVYDLLLATCEAATNAVEHAQDPTEPVVDVRVTVEDGAVEIEVRDHGQWRERTSSMDRGRGSMLMSAFADITATPSPIGTTVVIRSPRPGDDGT</sequence>
<feature type="modified residue" description="4-aspartylphosphate" evidence="7">
    <location>
        <position position="647"/>
    </location>
</feature>
<dbReference type="InterPro" id="IPR036890">
    <property type="entry name" value="HATPase_C_sf"/>
</dbReference>
<keyword evidence="4 7" id="KW-0597">Phosphoprotein</keyword>
<dbReference type="InterPro" id="IPR001789">
    <property type="entry name" value="Sig_transdc_resp-reg_receiver"/>
</dbReference>
<dbReference type="InterPro" id="IPR005467">
    <property type="entry name" value="His_kinase_dom"/>
</dbReference>
<dbReference type="InterPro" id="IPR003594">
    <property type="entry name" value="HATPase_dom"/>
</dbReference>
<evidence type="ECO:0000256" key="3">
    <source>
        <dbReference type="ARBA" id="ARBA00012438"/>
    </source>
</evidence>
<dbReference type="RefSeq" id="WP_369209496.1">
    <property type="nucleotide sequence ID" value="NZ_JBFNXQ010000082.1"/>
</dbReference>
<name>A0ABV3XKP3_9ACTN</name>
<evidence type="ECO:0000259" key="8">
    <source>
        <dbReference type="PROSITE" id="PS50109"/>
    </source>
</evidence>
<protein>
    <recommendedName>
        <fullName evidence="3">histidine kinase</fullName>
        <ecNumber evidence="3">2.7.13.3</ecNumber>
    </recommendedName>
</protein>
<evidence type="ECO:0000256" key="1">
    <source>
        <dbReference type="ARBA" id="ARBA00000085"/>
    </source>
</evidence>
<organism evidence="10 11">
    <name type="scientific">Geodermatophilus maliterrae</name>
    <dbReference type="NCBI Taxonomy" id="3162531"/>
    <lineage>
        <taxon>Bacteria</taxon>
        <taxon>Bacillati</taxon>
        <taxon>Actinomycetota</taxon>
        <taxon>Actinomycetes</taxon>
        <taxon>Geodermatophilales</taxon>
        <taxon>Geodermatophilaceae</taxon>
        <taxon>Geodermatophilus</taxon>
    </lineage>
</organism>
<evidence type="ECO:0000313" key="11">
    <source>
        <dbReference type="Proteomes" id="UP001560045"/>
    </source>
</evidence>
<dbReference type="SUPFAM" id="SSF52172">
    <property type="entry name" value="CheY-like"/>
    <property type="match status" value="1"/>
</dbReference>
<dbReference type="GO" id="GO:0005524">
    <property type="term" value="F:ATP binding"/>
    <property type="evidence" value="ECO:0007669"/>
    <property type="project" value="UniProtKB-KW"/>
</dbReference>
<evidence type="ECO:0000313" key="10">
    <source>
        <dbReference type="EMBL" id="MEX5720678.1"/>
    </source>
</evidence>
<dbReference type="PROSITE" id="PS50109">
    <property type="entry name" value="HIS_KIN"/>
    <property type="match status" value="1"/>
</dbReference>
<dbReference type="InterPro" id="IPR003661">
    <property type="entry name" value="HisK_dim/P_dom"/>
</dbReference>
<gene>
    <name evidence="10" type="ORF">ABQ292_20135</name>
</gene>
<dbReference type="Gene3D" id="3.30.565.10">
    <property type="entry name" value="Histidine kinase-like ATPase, C-terminal domain"/>
    <property type="match status" value="2"/>
</dbReference>
<dbReference type="Pfam" id="PF00512">
    <property type="entry name" value="HisKA"/>
    <property type="match status" value="1"/>
</dbReference>
<keyword evidence="6" id="KW-0902">Two-component regulatory system</keyword>
<dbReference type="Gene3D" id="1.10.287.130">
    <property type="match status" value="1"/>
</dbReference>
<dbReference type="CDD" id="cd16922">
    <property type="entry name" value="HATPase_EvgS-ArcB-TorS-like"/>
    <property type="match status" value="1"/>
</dbReference>
<keyword evidence="5" id="KW-0808">Transferase</keyword>
<dbReference type="Pfam" id="PF00072">
    <property type="entry name" value="Response_reg"/>
    <property type="match status" value="1"/>
</dbReference>
<evidence type="ECO:0000256" key="2">
    <source>
        <dbReference type="ARBA" id="ARBA00004236"/>
    </source>
</evidence>
<evidence type="ECO:0000259" key="9">
    <source>
        <dbReference type="PROSITE" id="PS50110"/>
    </source>
</evidence>
<feature type="domain" description="Histidine kinase" evidence="8">
    <location>
        <begin position="340"/>
        <end position="558"/>
    </location>
</feature>
<evidence type="ECO:0000256" key="7">
    <source>
        <dbReference type="PROSITE-ProRule" id="PRU00169"/>
    </source>
</evidence>
<dbReference type="PANTHER" id="PTHR43547:SF2">
    <property type="entry name" value="HYBRID SIGNAL TRANSDUCTION HISTIDINE KINASE C"/>
    <property type="match status" value="1"/>
</dbReference>
<dbReference type="Proteomes" id="UP001560045">
    <property type="component" value="Unassembled WGS sequence"/>
</dbReference>
<keyword evidence="5" id="KW-0418">Kinase</keyword>
<proteinExistence type="predicted"/>
<evidence type="ECO:0000256" key="6">
    <source>
        <dbReference type="ARBA" id="ARBA00023012"/>
    </source>
</evidence>
<comment type="subcellular location">
    <subcellularLocation>
        <location evidence="2">Cell membrane</location>
    </subcellularLocation>
</comment>
<dbReference type="PRINTS" id="PR00344">
    <property type="entry name" value="BCTRLSENSOR"/>
</dbReference>
<dbReference type="SMART" id="SM00388">
    <property type="entry name" value="HisKA"/>
    <property type="match status" value="1"/>
</dbReference>
<dbReference type="Pfam" id="PF13581">
    <property type="entry name" value="HATPase_c_2"/>
    <property type="match status" value="1"/>
</dbReference>
<dbReference type="SUPFAM" id="SSF47384">
    <property type="entry name" value="Homodimeric domain of signal transducing histidine kinase"/>
    <property type="match status" value="1"/>
</dbReference>
<evidence type="ECO:0000256" key="4">
    <source>
        <dbReference type="ARBA" id="ARBA00022553"/>
    </source>
</evidence>
<dbReference type="PANTHER" id="PTHR43547">
    <property type="entry name" value="TWO-COMPONENT HISTIDINE KINASE"/>
    <property type="match status" value="1"/>
</dbReference>
<dbReference type="InterPro" id="IPR036097">
    <property type="entry name" value="HisK_dim/P_sf"/>
</dbReference>
<comment type="caution">
    <text evidence="10">The sequence shown here is derived from an EMBL/GenBank/DDBJ whole genome shotgun (WGS) entry which is preliminary data.</text>
</comment>
<comment type="catalytic activity">
    <reaction evidence="1">
        <text>ATP + protein L-histidine = ADP + protein N-phospho-L-histidine.</text>
        <dbReference type="EC" id="2.7.13.3"/>
    </reaction>
</comment>
<feature type="domain" description="Response regulatory" evidence="9">
    <location>
        <begin position="599"/>
        <end position="714"/>
    </location>
</feature>
<dbReference type="PROSITE" id="PS50110">
    <property type="entry name" value="RESPONSE_REGULATORY"/>
    <property type="match status" value="1"/>
</dbReference>
<dbReference type="SUPFAM" id="SSF55874">
    <property type="entry name" value="ATPase domain of HSP90 chaperone/DNA topoisomerase II/histidine kinase"/>
    <property type="match status" value="2"/>
</dbReference>
<dbReference type="InterPro" id="IPR011006">
    <property type="entry name" value="CheY-like_superfamily"/>
</dbReference>
<dbReference type="SUPFAM" id="SSF55781">
    <property type="entry name" value="GAF domain-like"/>
    <property type="match status" value="1"/>
</dbReference>
<reference evidence="10 11" key="1">
    <citation type="submission" date="2024-06" db="EMBL/GenBank/DDBJ databases">
        <title>Draft genome sequence of Geodermatophilus badlandi, a novel member of the Geodermatophilaceae isolated from badland sedimentary rocks in the Red desert, Wyoming, USA.</title>
        <authorList>
            <person name="Ben Tekaya S."/>
            <person name="Nouioui I."/>
            <person name="Flores G.M."/>
            <person name="Shaal M.N."/>
            <person name="Bredoire F."/>
            <person name="Basile F."/>
            <person name="Van Diepen L."/>
            <person name="Ward N.L."/>
        </authorList>
    </citation>
    <scope>NUCLEOTIDE SEQUENCE [LARGE SCALE GENOMIC DNA]</scope>
    <source>
        <strain evidence="10 11">WL48A</strain>
    </source>
</reference>
<dbReference type="InterPro" id="IPR004358">
    <property type="entry name" value="Sig_transdc_His_kin-like_C"/>
</dbReference>
<dbReference type="SMART" id="SM00448">
    <property type="entry name" value="REC"/>
    <property type="match status" value="1"/>
</dbReference>
<accession>A0ABV3XKP3</accession>
<dbReference type="EMBL" id="JBFNXQ010000082">
    <property type="protein sequence ID" value="MEX5720678.1"/>
    <property type="molecule type" value="Genomic_DNA"/>
</dbReference>
<keyword evidence="11" id="KW-1185">Reference proteome</keyword>
<dbReference type="Gene3D" id="3.30.450.20">
    <property type="entry name" value="PAS domain"/>
    <property type="match status" value="1"/>
</dbReference>
<dbReference type="SMART" id="SM00387">
    <property type="entry name" value="HATPase_c"/>
    <property type="match status" value="1"/>
</dbReference>
<keyword evidence="10" id="KW-0067">ATP-binding</keyword>
<dbReference type="CDD" id="cd16936">
    <property type="entry name" value="HATPase_RsbW-like"/>
    <property type="match status" value="1"/>
</dbReference>
<dbReference type="EC" id="2.7.13.3" evidence="3"/>
<evidence type="ECO:0000256" key="5">
    <source>
        <dbReference type="ARBA" id="ARBA00022777"/>
    </source>
</evidence>
<dbReference type="CDD" id="cd00082">
    <property type="entry name" value="HisKA"/>
    <property type="match status" value="1"/>
</dbReference>
<keyword evidence="10" id="KW-0547">Nucleotide-binding</keyword>
<dbReference type="Pfam" id="PF02518">
    <property type="entry name" value="HATPase_c"/>
    <property type="match status" value="1"/>
</dbReference>